<reference evidence="1" key="1">
    <citation type="journal article" date="2014" name="Front. Microbiol.">
        <title>High frequency of phylogenetically diverse reductive dehalogenase-homologous genes in deep subseafloor sedimentary metagenomes.</title>
        <authorList>
            <person name="Kawai M."/>
            <person name="Futagami T."/>
            <person name="Toyoda A."/>
            <person name="Takaki Y."/>
            <person name="Nishi S."/>
            <person name="Hori S."/>
            <person name="Arai W."/>
            <person name="Tsubouchi T."/>
            <person name="Morono Y."/>
            <person name="Uchiyama I."/>
            <person name="Ito T."/>
            <person name="Fujiyama A."/>
            <person name="Inagaki F."/>
            <person name="Takami H."/>
        </authorList>
    </citation>
    <scope>NUCLEOTIDE SEQUENCE</scope>
    <source>
        <strain evidence="1">Expedition CK06-06</strain>
    </source>
</reference>
<dbReference type="EMBL" id="BART01040287">
    <property type="protein sequence ID" value="GAH27880.1"/>
    <property type="molecule type" value="Genomic_DNA"/>
</dbReference>
<sequence length="30" mass="3328">KEVEKRTKEITQYIDPTVTTPQAIAAIPDA</sequence>
<accession>X1F5N0</accession>
<gene>
    <name evidence="1" type="ORF">S01H4_65678</name>
</gene>
<protein>
    <submittedName>
        <fullName evidence="1">Uncharacterized protein</fullName>
    </submittedName>
</protein>
<evidence type="ECO:0000313" key="1">
    <source>
        <dbReference type="EMBL" id="GAH27880.1"/>
    </source>
</evidence>
<name>X1F5N0_9ZZZZ</name>
<feature type="non-terminal residue" evidence="1">
    <location>
        <position position="1"/>
    </location>
</feature>
<organism evidence="1">
    <name type="scientific">marine sediment metagenome</name>
    <dbReference type="NCBI Taxonomy" id="412755"/>
    <lineage>
        <taxon>unclassified sequences</taxon>
        <taxon>metagenomes</taxon>
        <taxon>ecological metagenomes</taxon>
    </lineage>
</organism>
<proteinExistence type="predicted"/>
<comment type="caution">
    <text evidence="1">The sequence shown here is derived from an EMBL/GenBank/DDBJ whole genome shotgun (WGS) entry which is preliminary data.</text>
</comment>
<dbReference type="AlphaFoldDB" id="X1F5N0"/>